<organism evidence="1 2">
    <name type="scientific">Trifolium pratense</name>
    <name type="common">Red clover</name>
    <dbReference type="NCBI Taxonomy" id="57577"/>
    <lineage>
        <taxon>Eukaryota</taxon>
        <taxon>Viridiplantae</taxon>
        <taxon>Streptophyta</taxon>
        <taxon>Embryophyta</taxon>
        <taxon>Tracheophyta</taxon>
        <taxon>Spermatophyta</taxon>
        <taxon>Magnoliopsida</taxon>
        <taxon>eudicotyledons</taxon>
        <taxon>Gunneridae</taxon>
        <taxon>Pentapetalae</taxon>
        <taxon>rosids</taxon>
        <taxon>fabids</taxon>
        <taxon>Fabales</taxon>
        <taxon>Fabaceae</taxon>
        <taxon>Papilionoideae</taxon>
        <taxon>50 kb inversion clade</taxon>
        <taxon>NPAAA clade</taxon>
        <taxon>Hologalegina</taxon>
        <taxon>IRL clade</taxon>
        <taxon>Trifolieae</taxon>
        <taxon>Trifolium</taxon>
    </lineage>
</organism>
<name>A0A2K3KVV0_TRIPR</name>
<dbReference type="EMBL" id="ASHM01113192">
    <property type="protein sequence ID" value="PNX70411.1"/>
    <property type="molecule type" value="Genomic_DNA"/>
</dbReference>
<dbReference type="AlphaFoldDB" id="A0A2K3KVV0"/>
<proteinExistence type="predicted"/>
<sequence length="49" mass="5636">EFGGVIDILNEEQNRTEFPLSVRVDEEQANNDASKLKVATKQFQRRMLA</sequence>
<accession>A0A2K3KVV0</accession>
<protein>
    <submittedName>
        <fullName evidence="1">Uncharacterized protein</fullName>
    </submittedName>
</protein>
<evidence type="ECO:0000313" key="2">
    <source>
        <dbReference type="Proteomes" id="UP000236291"/>
    </source>
</evidence>
<dbReference type="Proteomes" id="UP000236291">
    <property type="component" value="Unassembled WGS sequence"/>
</dbReference>
<comment type="caution">
    <text evidence="1">The sequence shown here is derived from an EMBL/GenBank/DDBJ whole genome shotgun (WGS) entry which is preliminary data.</text>
</comment>
<feature type="non-terminal residue" evidence="1">
    <location>
        <position position="1"/>
    </location>
</feature>
<evidence type="ECO:0000313" key="1">
    <source>
        <dbReference type="EMBL" id="PNX70411.1"/>
    </source>
</evidence>
<reference evidence="1 2" key="1">
    <citation type="journal article" date="2014" name="Am. J. Bot.">
        <title>Genome assembly and annotation for red clover (Trifolium pratense; Fabaceae).</title>
        <authorList>
            <person name="Istvanek J."/>
            <person name="Jaros M."/>
            <person name="Krenek A."/>
            <person name="Repkova J."/>
        </authorList>
    </citation>
    <scope>NUCLEOTIDE SEQUENCE [LARGE SCALE GENOMIC DNA]</scope>
    <source>
        <strain evidence="2">cv. Tatra</strain>
        <tissue evidence="1">Young leaves</tissue>
    </source>
</reference>
<gene>
    <name evidence="1" type="ORF">L195_g057366</name>
</gene>
<reference evidence="1 2" key="2">
    <citation type="journal article" date="2017" name="Front. Plant Sci.">
        <title>Gene Classification and Mining of Molecular Markers Useful in Red Clover (Trifolium pratense) Breeding.</title>
        <authorList>
            <person name="Istvanek J."/>
            <person name="Dluhosova J."/>
            <person name="Dluhos P."/>
            <person name="Patkova L."/>
            <person name="Nedelnik J."/>
            <person name="Repkova J."/>
        </authorList>
    </citation>
    <scope>NUCLEOTIDE SEQUENCE [LARGE SCALE GENOMIC DNA]</scope>
    <source>
        <strain evidence="2">cv. Tatra</strain>
        <tissue evidence="1">Young leaves</tissue>
    </source>
</reference>